<dbReference type="AlphaFoldDB" id="A0A0B6Y4J8"/>
<sequence>MASMRILTVANCEQRYICLLYNASEQAARIQNQTVRNQIRSLYWKSATKIKQTQKWRRQLADTERHP</sequence>
<protein>
    <submittedName>
        <fullName evidence="1">Uncharacterized protein</fullName>
    </submittedName>
</protein>
<accession>A0A0B6Y4J8</accession>
<evidence type="ECO:0000313" key="1">
    <source>
        <dbReference type="EMBL" id="CEK50771.1"/>
    </source>
</evidence>
<proteinExistence type="predicted"/>
<organism evidence="1">
    <name type="scientific">Arion vulgaris</name>
    <dbReference type="NCBI Taxonomy" id="1028688"/>
    <lineage>
        <taxon>Eukaryota</taxon>
        <taxon>Metazoa</taxon>
        <taxon>Spiralia</taxon>
        <taxon>Lophotrochozoa</taxon>
        <taxon>Mollusca</taxon>
        <taxon>Gastropoda</taxon>
        <taxon>Heterobranchia</taxon>
        <taxon>Euthyneura</taxon>
        <taxon>Panpulmonata</taxon>
        <taxon>Eupulmonata</taxon>
        <taxon>Stylommatophora</taxon>
        <taxon>Helicina</taxon>
        <taxon>Arionoidea</taxon>
        <taxon>Arionidae</taxon>
        <taxon>Arion</taxon>
    </lineage>
</organism>
<reference evidence="1" key="1">
    <citation type="submission" date="2014-12" db="EMBL/GenBank/DDBJ databases">
        <title>Insight into the proteome of Arion vulgaris.</title>
        <authorList>
            <person name="Aradska J."/>
            <person name="Bulat T."/>
            <person name="Smidak R."/>
            <person name="Sarate P."/>
            <person name="Gangsoo J."/>
            <person name="Sialana F."/>
            <person name="Bilban M."/>
            <person name="Lubec G."/>
        </authorList>
    </citation>
    <scope>NUCLEOTIDE SEQUENCE</scope>
    <source>
        <tissue evidence="1">Skin</tissue>
    </source>
</reference>
<dbReference type="EMBL" id="HACG01003906">
    <property type="protein sequence ID" value="CEK50771.1"/>
    <property type="molecule type" value="Transcribed_RNA"/>
</dbReference>
<gene>
    <name evidence="1" type="primary">ORF11623</name>
</gene>
<name>A0A0B6Y4J8_9EUPU</name>